<keyword evidence="2" id="KW-1185">Reference proteome</keyword>
<dbReference type="STRING" id="155974.SAMN04487818_114167"/>
<accession>A0A1H9XEE8</accession>
<organism evidence="1 2">
    <name type="scientific">Actinokineospora terrae</name>
    <dbReference type="NCBI Taxonomy" id="155974"/>
    <lineage>
        <taxon>Bacteria</taxon>
        <taxon>Bacillati</taxon>
        <taxon>Actinomycetota</taxon>
        <taxon>Actinomycetes</taxon>
        <taxon>Pseudonocardiales</taxon>
        <taxon>Pseudonocardiaceae</taxon>
        <taxon>Actinokineospora</taxon>
    </lineage>
</organism>
<dbReference type="EMBL" id="FOGI01000014">
    <property type="protein sequence ID" value="SES44494.1"/>
    <property type="molecule type" value="Genomic_DNA"/>
</dbReference>
<reference evidence="2" key="1">
    <citation type="submission" date="2016-10" db="EMBL/GenBank/DDBJ databases">
        <authorList>
            <person name="Varghese N."/>
            <person name="Submissions S."/>
        </authorList>
    </citation>
    <scope>NUCLEOTIDE SEQUENCE [LARGE SCALE GENOMIC DNA]</scope>
    <source>
        <strain evidence="2">DSM 44260</strain>
    </source>
</reference>
<dbReference type="Proteomes" id="UP000199051">
    <property type="component" value="Unassembled WGS sequence"/>
</dbReference>
<dbReference type="AlphaFoldDB" id="A0A1H9XEE8"/>
<name>A0A1H9XEE8_9PSEU</name>
<dbReference type="RefSeq" id="WP_092785511.1">
    <property type="nucleotide sequence ID" value="NZ_FOGI01000014.1"/>
</dbReference>
<protein>
    <submittedName>
        <fullName evidence="1">Uncharacterized protein</fullName>
    </submittedName>
</protein>
<evidence type="ECO:0000313" key="2">
    <source>
        <dbReference type="Proteomes" id="UP000199051"/>
    </source>
</evidence>
<evidence type="ECO:0000313" key="1">
    <source>
        <dbReference type="EMBL" id="SES44494.1"/>
    </source>
</evidence>
<proteinExistence type="predicted"/>
<gene>
    <name evidence="1" type="ORF">SAMN04487818_114167</name>
</gene>
<sequence length="64" mass="7021">MRHAPIVVDTFVTINADCVMRAETGSDGVEVHFNESITGQDFTMRFTRDALETLISVCSTELAA</sequence>